<dbReference type="PANTHER" id="PTHR43003:SF5">
    <property type="entry name" value="DNA-3-METHYLADENINE GLYCOSYLASE"/>
    <property type="match status" value="1"/>
</dbReference>
<dbReference type="Gene3D" id="3.30.310.20">
    <property type="entry name" value="DNA-3-methyladenine glycosylase AlkA, N-terminal domain"/>
    <property type="match status" value="1"/>
</dbReference>
<dbReference type="SMART" id="SM00478">
    <property type="entry name" value="ENDO3c"/>
    <property type="match status" value="1"/>
</dbReference>
<accession>A0ABY4YCD9</accession>
<reference evidence="6" key="1">
    <citation type="submission" date="2021-03" db="EMBL/GenBank/DDBJ databases">
        <title>Legionella lytica PCM 2298.</title>
        <authorList>
            <person name="Koper P."/>
        </authorList>
    </citation>
    <scope>NUCLEOTIDE SEQUENCE</scope>
    <source>
        <strain evidence="6">PCM 2298</strain>
    </source>
</reference>
<dbReference type="SUPFAM" id="SSF48150">
    <property type="entry name" value="DNA-glycosylase"/>
    <property type="match status" value="1"/>
</dbReference>
<evidence type="ECO:0000256" key="2">
    <source>
        <dbReference type="ARBA" id="ARBA00012000"/>
    </source>
</evidence>
<keyword evidence="4" id="KW-0234">DNA repair</keyword>
<evidence type="ECO:0000256" key="3">
    <source>
        <dbReference type="ARBA" id="ARBA00022763"/>
    </source>
</evidence>
<dbReference type="RefSeq" id="WP_252581597.1">
    <property type="nucleotide sequence ID" value="NZ_CP071527.1"/>
</dbReference>
<organism evidence="6 7">
    <name type="scientific">Legionella lytica</name>
    <dbReference type="NCBI Taxonomy" id="96232"/>
    <lineage>
        <taxon>Bacteria</taxon>
        <taxon>Pseudomonadati</taxon>
        <taxon>Pseudomonadota</taxon>
        <taxon>Gammaproteobacteria</taxon>
        <taxon>Legionellales</taxon>
        <taxon>Legionellaceae</taxon>
        <taxon>Legionella</taxon>
    </lineage>
</organism>
<feature type="domain" description="HhH-GPD" evidence="5">
    <location>
        <begin position="136"/>
        <end position="301"/>
    </location>
</feature>
<dbReference type="InterPro" id="IPR003265">
    <property type="entry name" value="HhH-GPD_domain"/>
</dbReference>
<evidence type="ECO:0000256" key="4">
    <source>
        <dbReference type="ARBA" id="ARBA00023204"/>
    </source>
</evidence>
<gene>
    <name evidence="6" type="ORF">J2N86_05710</name>
</gene>
<dbReference type="InterPro" id="IPR051912">
    <property type="entry name" value="Alkylbase_DNA_Glycosylase/TA"/>
</dbReference>
<dbReference type="InterPro" id="IPR011257">
    <property type="entry name" value="DNA_glycosylase"/>
</dbReference>
<keyword evidence="3" id="KW-0227">DNA damage</keyword>
<dbReference type="CDD" id="cd00056">
    <property type="entry name" value="ENDO3c"/>
    <property type="match status" value="1"/>
</dbReference>
<evidence type="ECO:0000259" key="5">
    <source>
        <dbReference type="SMART" id="SM00478"/>
    </source>
</evidence>
<dbReference type="PANTHER" id="PTHR43003">
    <property type="entry name" value="DNA-3-METHYLADENINE GLYCOSYLASE"/>
    <property type="match status" value="1"/>
</dbReference>
<dbReference type="Gene3D" id="1.10.1670.10">
    <property type="entry name" value="Helix-hairpin-Helix base-excision DNA repair enzymes (C-terminal)"/>
    <property type="match status" value="1"/>
</dbReference>
<name>A0ABY4YCD9_9GAMM</name>
<dbReference type="InterPro" id="IPR037046">
    <property type="entry name" value="AlkA_N_sf"/>
</dbReference>
<evidence type="ECO:0000256" key="1">
    <source>
        <dbReference type="ARBA" id="ARBA00000086"/>
    </source>
</evidence>
<sequence>MYTSFTLHPIAPFRLDYTVIALRRRSKNLVDCWDGQYYTRVLNLENQLIKVRVEQVNNLNNPELCVSLDKAIPHLLQEKITHLIEMLLGLKRDVAGFYKMAKHDPRLNSLVSQFMGLKPPRFPSLFEALMNAISCQQISLDAGLQIQNRLIQHIGMSVNHNDHVFYAFPIVEEVSQCSVAELKTIGYSTHKSETIMRLVSALKEDPDVFTRLEDKPRDEVTQFLCQFKGIGRWTSEYALLRGLGRIEVFPVDDIGAQNNLRNLLHLEDKLDYKKTEKITASWHPYAGFVYFHLLLQKLSEKGVI</sequence>
<evidence type="ECO:0000313" key="6">
    <source>
        <dbReference type="EMBL" id="USQ14797.1"/>
    </source>
</evidence>
<proteinExistence type="predicted"/>
<protein>
    <recommendedName>
        <fullName evidence="2">DNA-3-methyladenine glycosylase II</fullName>
        <ecNumber evidence="2">3.2.2.21</ecNumber>
    </recommendedName>
</protein>
<comment type="catalytic activity">
    <reaction evidence="1">
        <text>Hydrolysis of alkylated DNA, releasing 3-methyladenine, 3-methylguanine, 7-methylguanine and 7-methyladenine.</text>
        <dbReference type="EC" id="3.2.2.21"/>
    </reaction>
</comment>
<dbReference type="InterPro" id="IPR023170">
    <property type="entry name" value="HhH_base_excis_C"/>
</dbReference>
<dbReference type="Proteomes" id="UP001057474">
    <property type="component" value="Chromosome"/>
</dbReference>
<keyword evidence="7" id="KW-1185">Reference proteome</keyword>
<dbReference type="EMBL" id="CP071527">
    <property type="protein sequence ID" value="USQ14797.1"/>
    <property type="molecule type" value="Genomic_DNA"/>
</dbReference>
<dbReference type="EC" id="3.2.2.21" evidence="2"/>
<evidence type="ECO:0000313" key="7">
    <source>
        <dbReference type="Proteomes" id="UP001057474"/>
    </source>
</evidence>
<dbReference type="Pfam" id="PF00730">
    <property type="entry name" value="HhH-GPD"/>
    <property type="match status" value="1"/>
</dbReference>
<dbReference type="Gene3D" id="1.10.340.30">
    <property type="entry name" value="Hypothetical protein, domain 2"/>
    <property type="match status" value="1"/>
</dbReference>